<feature type="non-terminal residue" evidence="1">
    <location>
        <position position="1"/>
    </location>
</feature>
<name>A0A7J6XDM8_THATH</name>
<dbReference type="EMBL" id="JABWDY010001909">
    <property type="protein sequence ID" value="KAF5207058.1"/>
    <property type="molecule type" value="Genomic_DNA"/>
</dbReference>
<protein>
    <submittedName>
        <fullName evidence="1">Uncharacterized protein</fullName>
    </submittedName>
</protein>
<sequence>GLHRTVEKQDKKFLLGLKYPLNTDSLLRCPKVTERAKKNLLKTLDDPEVHSSVQNLGNTVVDGAMEKLGQEKYQQEISKIVHSVIEPIIRREKMKIYTELAVFGATVGCVKMIRKGNILSRFQGLRKLFKDAV</sequence>
<evidence type="ECO:0000313" key="1">
    <source>
        <dbReference type="EMBL" id="KAF5207058.1"/>
    </source>
</evidence>
<gene>
    <name evidence="1" type="ORF">FRX31_003355</name>
</gene>
<dbReference type="AlphaFoldDB" id="A0A7J6XDM8"/>
<organism evidence="1 2">
    <name type="scientific">Thalictrum thalictroides</name>
    <name type="common">Rue-anemone</name>
    <name type="synonym">Anemone thalictroides</name>
    <dbReference type="NCBI Taxonomy" id="46969"/>
    <lineage>
        <taxon>Eukaryota</taxon>
        <taxon>Viridiplantae</taxon>
        <taxon>Streptophyta</taxon>
        <taxon>Embryophyta</taxon>
        <taxon>Tracheophyta</taxon>
        <taxon>Spermatophyta</taxon>
        <taxon>Magnoliopsida</taxon>
        <taxon>Ranunculales</taxon>
        <taxon>Ranunculaceae</taxon>
        <taxon>Thalictroideae</taxon>
        <taxon>Thalictrum</taxon>
    </lineage>
</organism>
<evidence type="ECO:0000313" key="2">
    <source>
        <dbReference type="Proteomes" id="UP000554482"/>
    </source>
</evidence>
<accession>A0A7J6XDM8</accession>
<comment type="caution">
    <text evidence="1">The sequence shown here is derived from an EMBL/GenBank/DDBJ whole genome shotgun (WGS) entry which is preliminary data.</text>
</comment>
<proteinExistence type="predicted"/>
<reference evidence="1 2" key="1">
    <citation type="submission" date="2020-06" db="EMBL/GenBank/DDBJ databases">
        <title>Transcriptomic and genomic resources for Thalictrum thalictroides and T. hernandezii: Facilitating candidate gene discovery in an emerging model plant lineage.</title>
        <authorList>
            <person name="Arias T."/>
            <person name="Riano-Pachon D.M."/>
            <person name="Di Stilio V.S."/>
        </authorList>
    </citation>
    <scope>NUCLEOTIDE SEQUENCE [LARGE SCALE GENOMIC DNA]</scope>
    <source>
        <strain evidence="2">cv. WT478/WT964</strain>
        <tissue evidence="1">Leaves</tissue>
    </source>
</reference>
<dbReference type="Proteomes" id="UP000554482">
    <property type="component" value="Unassembled WGS sequence"/>
</dbReference>
<keyword evidence="2" id="KW-1185">Reference proteome</keyword>